<organism evidence="2 3">
    <name type="scientific">Nocardiopsis kunsanensis</name>
    <dbReference type="NCBI Taxonomy" id="141693"/>
    <lineage>
        <taxon>Bacteria</taxon>
        <taxon>Bacillati</taxon>
        <taxon>Actinomycetota</taxon>
        <taxon>Actinomycetes</taxon>
        <taxon>Streptosporangiales</taxon>
        <taxon>Nocardiopsidaceae</taxon>
        <taxon>Nocardiopsis</taxon>
    </lineage>
</organism>
<evidence type="ECO:0000313" key="3">
    <source>
        <dbReference type="Proteomes" id="UP000654947"/>
    </source>
</evidence>
<dbReference type="Pfam" id="PF01170">
    <property type="entry name" value="UPF0020"/>
    <property type="match status" value="1"/>
</dbReference>
<name>A0A918XBK1_9ACTN</name>
<dbReference type="RefSeq" id="WP_017577158.1">
    <property type="nucleotide sequence ID" value="NZ_BMXL01000008.1"/>
</dbReference>
<feature type="domain" description="Ribosomal RNA large subunit methyltransferase K/L-like methyltransferase" evidence="1">
    <location>
        <begin position="140"/>
        <end position="268"/>
    </location>
</feature>
<evidence type="ECO:0000313" key="2">
    <source>
        <dbReference type="EMBL" id="GHD24670.1"/>
    </source>
</evidence>
<dbReference type="AlphaFoldDB" id="A0A918XBK1"/>
<sequence length="344" mass="38182">MTTYAILLHPAANRVYTDSAARLMAAELGVLDRTVLGGRISDLTRTTIGGIPYLTFESDALSEAETGLIANLSSIYGLFRIEGDLLAPVELHRLDRYDDDLITIQKYQGKTNEQFTKLLLNVTLWSSAHGAEMLDRHFHVFDPLCGRGTTLNQALMYGYDATGVDTDKRDFEAYSGFVRTYLKRKRLKHQADVTQVRRNKRVLGKRLEATLAPTKQDFKAGRTQRLEYANVDTSEARAVYAARSFDLVVADAPYGVQHGSRTDKEGLKRGPQELIRTAAPVWTELLRPGGAVGISWNNLVAGRDELAEALAAAGLEVCDTGPYLDLEHRVDQAIMRDVIVARKP</sequence>
<keyword evidence="3" id="KW-1185">Reference proteome</keyword>
<reference evidence="2 3" key="1">
    <citation type="journal article" date="2014" name="Int. J. Syst. Evol. Microbiol.">
        <title>Complete genome sequence of Corynebacterium casei LMG S-19264T (=DSM 44701T), isolated from a smear-ripened cheese.</title>
        <authorList>
            <consortium name="US DOE Joint Genome Institute (JGI-PGF)"/>
            <person name="Walter F."/>
            <person name="Albersmeier A."/>
            <person name="Kalinowski J."/>
            <person name="Ruckert C."/>
        </authorList>
    </citation>
    <scope>NUCLEOTIDE SEQUENCE [LARGE SCALE GENOMIC DNA]</scope>
    <source>
        <strain evidence="2 3">KCTC 19473</strain>
    </source>
</reference>
<dbReference type="Proteomes" id="UP000654947">
    <property type="component" value="Unassembled WGS sequence"/>
</dbReference>
<dbReference type="EMBL" id="BMXL01000008">
    <property type="protein sequence ID" value="GHD24670.1"/>
    <property type="molecule type" value="Genomic_DNA"/>
</dbReference>
<accession>A0A918XBK1</accession>
<dbReference type="SUPFAM" id="SSF53335">
    <property type="entry name" value="S-adenosyl-L-methionine-dependent methyltransferases"/>
    <property type="match status" value="1"/>
</dbReference>
<protein>
    <recommendedName>
        <fullName evidence="1">Ribosomal RNA large subunit methyltransferase K/L-like methyltransferase domain-containing protein</fullName>
    </recommendedName>
</protein>
<dbReference type="Gene3D" id="3.40.50.150">
    <property type="entry name" value="Vaccinia Virus protein VP39"/>
    <property type="match status" value="1"/>
</dbReference>
<comment type="caution">
    <text evidence="2">The sequence shown here is derived from an EMBL/GenBank/DDBJ whole genome shotgun (WGS) entry which is preliminary data.</text>
</comment>
<proteinExistence type="predicted"/>
<dbReference type="InterPro" id="IPR029063">
    <property type="entry name" value="SAM-dependent_MTases_sf"/>
</dbReference>
<dbReference type="InterPro" id="IPR000241">
    <property type="entry name" value="RlmKL-like_Mtase"/>
</dbReference>
<gene>
    <name evidence="2" type="ORF">GCM10007147_21010</name>
</gene>
<evidence type="ECO:0000259" key="1">
    <source>
        <dbReference type="Pfam" id="PF01170"/>
    </source>
</evidence>